<dbReference type="InterPro" id="IPR010349">
    <property type="entry name" value="Asparaginase_II"/>
</dbReference>
<gene>
    <name evidence="1" type="ORF">GCM10009808_03820</name>
</gene>
<dbReference type="Pfam" id="PF06089">
    <property type="entry name" value="Asparaginase_II"/>
    <property type="match status" value="1"/>
</dbReference>
<proteinExistence type="predicted"/>
<evidence type="ECO:0000313" key="1">
    <source>
        <dbReference type="EMBL" id="GAA1690076.1"/>
    </source>
</evidence>
<reference evidence="1 2" key="1">
    <citation type="journal article" date="2019" name="Int. J. Syst. Evol. Microbiol.">
        <title>The Global Catalogue of Microorganisms (GCM) 10K type strain sequencing project: providing services to taxonomists for standard genome sequencing and annotation.</title>
        <authorList>
            <consortium name="The Broad Institute Genomics Platform"/>
            <consortium name="The Broad Institute Genome Sequencing Center for Infectious Disease"/>
            <person name="Wu L."/>
            <person name="Ma J."/>
        </authorList>
    </citation>
    <scope>NUCLEOTIDE SEQUENCE [LARGE SCALE GENOMIC DNA]</scope>
    <source>
        <strain evidence="1 2">JCM 15577</strain>
    </source>
</reference>
<dbReference type="Proteomes" id="UP001501690">
    <property type="component" value="Unassembled WGS sequence"/>
</dbReference>
<name>A0ABN2HM03_9MICO</name>
<organism evidence="1 2">
    <name type="scientific">Microbacterium sediminicola</name>
    <dbReference type="NCBI Taxonomy" id="415210"/>
    <lineage>
        <taxon>Bacteria</taxon>
        <taxon>Bacillati</taxon>
        <taxon>Actinomycetota</taxon>
        <taxon>Actinomycetes</taxon>
        <taxon>Micrococcales</taxon>
        <taxon>Microbacteriaceae</taxon>
        <taxon>Microbacterium</taxon>
    </lineage>
</organism>
<comment type="caution">
    <text evidence="1">The sequence shown here is derived from an EMBL/GenBank/DDBJ whole genome shotgun (WGS) entry which is preliminary data.</text>
</comment>
<dbReference type="PANTHER" id="PTHR42110:SF1">
    <property type="entry name" value="L-ASPARAGINASE, PUTATIVE (AFU_ORTHOLOGUE AFUA_3G11890)-RELATED"/>
    <property type="match status" value="1"/>
</dbReference>
<keyword evidence="2" id="KW-1185">Reference proteome</keyword>
<protein>
    <submittedName>
        <fullName evidence="1">Asparaginase</fullName>
    </submittedName>
</protein>
<dbReference type="EMBL" id="BAAAPL010000001">
    <property type="protein sequence ID" value="GAA1690076.1"/>
    <property type="molecule type" value="Genomic_DNA"/>
</dbReference>
<evidence type="ECO:0000313" key="2">
    <source>
        <dbReference type="Proteomes" id="UP001501690"/>
    </source>
</evidence>
<dbReference type="PANTHER" id="PTHR42110">
    <property type="entry name" value="L-ASPARAGINASE, PUTATIVE (AFU_ORTHOLOGUE AFUA_3G11890)-RELATED"/>
    <property type="match status" value="1"/>
</dbReference>
<sequence length="330" mass="34218">MVPHTFSSSAAVELAVVERGGFIESRHSGSAIVLSPDGTIRETFGDTTAPILPRSCLKPIQALVFRAAGVELTGASLALSAASHSGTDRHVSVVRGILGDAGVDESALRCPAAWPGDPATREELSRRGAGPERIRMNCSGKHAAMLAACVAQGWDTSTYLDFDHPLQVQIRELIERLTGERVQATVVDGCGAPAFAVSLAGLAKAMHRIGTSSDRSPFALHRSAAELVAAVREQPWTIDGPGRPDTVAIETLGVFAKTGAEGVIVMIAPDGTTAAVKILDGSARASEAVAIRLLERAGAVTPENSAAAMRALPLQVHGADAVVGHIRPAI</sequence>
<accession>A0ABN2HM03</accession>